<dbReference type="Gene3D" id="3.40.50.720">
    <property type="entry name" value="NAD(P)-binding Rossmann-like Domain"/>
    <property type="match status" value="1"/>
</dbReference>
<reference evidence="5 6" key="1">
    <citation type="journal article" date="2016" name="Nat. Commun.">
        <title>Ectomycorrhizal ecology is imprinted in the genome of the dominant symbiotic fungus Cenococcum geophilum.</title>
        <authorList>
            <consortium name="DOE Joint Genome Institute"/>
            <person name="Peter M."/>
            <person name="Kohler A."/>
            <person name="Ohm R.A."/>
            <person name="Kuo A."/>
            <person name="Krutzmann J."/>
            <person name="Morin E."/>
            <person name="Arend M."/>
            <person name="Barry K.W."/>
            <person name="Binder M."/>
            <person name="Choi C."/>
            <person name="Clum A."/>
            <person name="Copeland A."/>
            <person name="Grisel N."/>
            <person name="Haridas S."/>
            <person name="Kipfer T."/>
            <person name="LaButti K."/>
            <person name="Lindquist E."/>
            <person name="Lipzen A."/>
            <person name="Maire R."/>
            <person name="Meier B."/>
            <person name="Mihaltcheva S."/>
            <person name="Molinier V."/>
            <person name="Murat C."/>
            <person name="Poggeler S."/>
            <person name="Quandt C.A."/>
            <person name="Sperisen C."/>
            <person name="Tritt A."/>
            <person name="Tisserant E."/>
            <person name="Crous P.W."/>
            <person name="Henrissat B."/>
            <person name="Nehls U."/>
            <person name="Egli S."/>
            <person name="Spatafora J.W."/>
            <person name="Grigoriev I.V."/>
            <person name="Martin F.M."/>
        </authorList>
    </citation>
    <scope>NUCLEOTIDE SEQUENCE [LARGE SCALE GENOMIC DNA]</scope>
    <source>
        <strain evidence="5 6">CBS 207.34</strain>
    </source>
</reference>
<evidence type="ECO:0000256" key="2">
    <source>
        <dbReference type="ARBA" id="ARBA00023002"/>
    </source>
</evidence>
<evidence type="ECO:0000256" key="3">
    <source>
        <dbReference type="SAM" id="MobiDB-lite"/>
    </source>
</evidence>
<dbReference type="GO" id="GO:0016616">
    <property type="term" value="F:oxidoreductase activity, acting on the CH-OH group of donors, NAD or NADP as acceptor"/>
    <property type="evidence" value="ECO:0007669"/>
    <property type="project" value="InterPro"/>
</dbReference>
<dbReference type="InterPro" id="IPR002225">
    <property type="entry name" value="3Beta_OHSteriod_DH/Estase"/>
</dbReference>
<proteinExistence type="inferred from homology"/>
<dbReference type="AlphaFoldDB" id="A0A8E2EVT5"/>
<dbReference type="PANTHER" id="PTHR43245">
    <property type="entry name" value="BIFUNCTIONAL POLYMYXIN RESISTANCE PROTEIN ARNA"/>
    <property type="match status" value="1"/>
</dbReference>
<dbReference type="SUPFAM" id="SSF51735">
    <property type="entry name" value="NAD(P)-binding Rossmann-fold domains"/>
    <property type="match status" value="1"/>
</dbReference>
<evidence type="ECO:0000259" key="4">
    <source>
        <dbReference type="Pfam" id="PF01073"/>
    </source>
</evidence>
<evidence type="ECO:0000256" key="1">
    <source>
        <dbReference type="ARBA" id="ARBA00009219"/>
    </source>
</evidence>
<keyword evidence="2" id="KW-0560">Oxidoreductase</keyword>
<feature type="domain" description="3-beta hydroxysteroid dehydrogenase/isomerase" evidence="4">
    <location>
        <begin position="69"/>
        <end position="260"/>
    </location>
</feature>
<gene>
    <name evidence="5" type="ORF">AOQ84DRAFT_412687</name>
</gene>
<accession>A0A8E2EVT5</accession>
<dbReference type="GO" id="GO:0006694">
    <property type="term" value="P:steroid biosynthetic process"/>
    <property type="evidence" value="ECO:0007669"/>
    <property type="project" value="InterPro"/>
</dbReference>
<dbReference type="EMBL" id="KV750204">
    <property type="protein sequence ID" value="OCL05806.1"/>
    <property type="molecule type" value="Genomic_DNA"/>
</dbReference>
<name>A0A8E2EVT5_9PEZI</name>
<sequence length="347" mass="38333">MGSNRLPSHSPRTDPGRNRGVRLSVLVTGGCGFLGAHIVRRLLDNSSLDAEPVEVSVSEMKELFEKVKPQVIIHTASPDPLDTGALQKTNVDGTKILLRCATVCPETRAFVYTSSDSACQPTQEPIAEDKVKLYDEHHYNNLYGKTKAIGDTMVLEASSSDLHTATLRIPAIYGEEDHNFIPQLLESVRKGEHKMQIGNNGKLFEFCYVGSAAEAHILAAKELLRADEGVQDPRVDGEAFFIIDGVSRKFFDFARDAYAAAGAPVAPDEIKIIPLWAIQLMASTGEWAYRIFTLGTKKPKMARQSIDHLDGGAYWSIDKARRRLGYKPVLSQEDAIKQSVKWGLEHL</sequence>
<protein>
    <submittedName>
        <fullName evidence="5">NAD(P)-binding protein</fullName>
    </submittedName>
</protein>
<feature type="region of interest" description="Disordered" evidence="3">
    <location>
        <begin position="1"/>
        <end position="20"/>
    </location>
</feature>
<dbReference type="PANTHER" id="PTHR43245:SF51">
    <property type="entry name" value="SHORT CHAIN DEHYDROGENASE_REDUCTASE FAMILY 42E, MEMBER 2"/>
    <property type="match status" value="1"/>
</dbReference>
<dbReference type="OrthoDB" id="10058185at2759"/>
<evidence type="ECO:0000313" key="5">
    <source>
        <dbReference type="EMBL" id="OCL05806.1"/>
    </source>
</evidence>
<comment type="similarity">
    <text evidence="1">Belongs to the 3-beta-HSD family.</text>
</comment>
<keyword evidence="6" id="KW-1185">Reference proteome</keyword>
<organism evidence="5 6">
    <name type="scientific">Glonium stellatum</name>
    <dbReference type="NCBI Taxonomy" id="574774"/>
    <lineage>
        <taxon>Eukaryota</taxon>
        <taxon>Fungi</taxon>
        <taxon>Dikarya</taxon>
        <taxon>Ascomycota</taxon>
        <taxon>Pezizomycotina</taxon>
        <taxon>Dothideomycetes</taxon>
        <taxon>Pleosporomycetidae</taxon>
        <taxon>Gloniales</taxon>
        <taxon>Gloniaceae</taxon>
        <taxon>Glonium</taxon>
    </lineage>
</organism>
<dbReference type="Pfam" id="PF01073">
    <property type="entry name" value="3Beta_HSD"/>
    <property type="match status" value="1"/>
</dbReference>
<dbReference type="Proteomes" id="UP000250140">
    <property type="component" value="Unassembled WGS sequence"/>
</dbReference>
<dbReference type="InterPro" id="IPR036291">
    <property type="entry name" value="NAD(P)-bd_dom_sf"/>
</dbReference>
<evidence type="ECO:0000313" key="6">
    <source>
        <dbReference type="Proteomes" id="UP000250140"/>
    </source>
</evidence>
<dbReference type="InterPro" id="IPR050177">
    <property type="entry name" value="Lipid_A_modif_metabolic_enz"/>
</dbReference>